<organism evidence="5 6">
    <name type="scientific">Thermomicrobium roseum (strain ATCC 27502 / DSM 5159 / P-2)</name>
    <dbReference type="NCBI Taxonomy" id="309801"/>
    <lineage>
        <taxon>Bacteria</taxon>
        <taxon>Pseudomonadati</taxon>
        <taxon>Thermomicrobiota</taxon>
        <taxon>Thermomicrobia</taxon>
        <taxon>Thermomicrobiales</taxon>
        <taxon>Thermomicrobiaceae</taxon>
        <taxon>Thermomicrobium</taxon>
    </lineage>
</organism>
<dbReference type="PRINTS" id="PR00035">
    <property type="entry name" value="HTHGNTR"/>
</dbReference>
<dbReference type="RefSeq" id="WP_012643022.1">
    <property type="nucleotide sequence ID" value="NC_011961.1"/>
</dbReference>
<dbReference type="eggNOG" id="COG2186">
    <property type="taxonomic scope" value="Bacteria"/>
</dbReference>
<dbReference type="PROSITE" id="PS50949">
    <property type="entry name" value="HTH_GNTR"/>
    <property type="match status" value="1"/>
</dbReference>
<dbReference type="Gene3D" id="1.10.10.10">
    <property type="entry name" value="Winged helix-like DNA-binding domain superfamily/Winged helix DNA-binding domain"/>
    <property type="match status" value="1"/>
</dbReference>
<keyword evidence="6" id="KW-1185">Reference proteome</keyword>
<dbReference type="PANTHER" id="PTHR43537:SF5">
    <property type="entry name" value="UXU OPERON TRANSCRIPTIONAL REGULATOR"/>
    <property type="match status" value="1"/>
</dbReference>
<dbReference type="PANTHER" id="PTHR43537">
    <property type="entry name" value="TRANSCRIPTIONAL REGULATOR, GNTR FAMILY"/>
    <property type="match status" value="1"/>
</dbReference>
<dbReference type="InterPro" id="IPR011711">
    <property type="entry name" value="GntR_C"/>
</dbReference>
<evidence type="ECO:0000256" key="1">
    <source>
        <dbReference type="ARBA" id="ARBA00023015"/>
    </source>
</evidence>
<proteinExistence type="predicted"/>
<keyword evidence="5" id="KW-0614">Plasmid</keyword>
<dbReference type="InterPro" id="IPR036388">
    <property type="entry name" value="WH-like_DNA-bd_sf"/>
</dbReference>
<evidence type="ECO:0000256" key="3">
    <source>
        <dbReference type="ARBA" id="ARBA00023163"/>
    </source>
</evidence>
<reference evidence="5 6" key="1">
    <citation type="journal article" date="2009" name="PLoS ONE">
        <title>Complete genome sequence of the aerobic CO-oxidizing thermophile Thermomicrobium roseum.</title>
        <authorList>
            <person name="Wu D."/>
            <person name="Raymond J."/>
            <person name="Wu M."/>
            <person name="Chatterji S."/>
            <person name="Ren Q."/>
            <person name="Graham J.E."/>
            <person name="Bryant D.A."/>
            <person name="Robb F."/>
            <person name="Colman A."/>
            <person name="Tallon L.J."/>
            <person name="Badger J.H."/>
            <person name="Madupu R."/>
            <person name="Ward N.L."/>
            <person name="Eisen J.A."/>
        </authorList>
    </citation>
    <scope>NUCLEOTIDE SEQUENCE [LARGE SCALE GENOMIC DNA]</scope>
    <source>
        <strain evidence="6">ATCC 27502 / DSM 5159 / P-2</strain>
        <plasmid evidence="5">unnamed</plasmid>
    </source>
</reference>
<dbReference type="AlphaFoldDB" id="B9L2Y9"/>
<geneLocation type="plasmid" evidence="6">
    <name>Tros</name>
</geneLocation>
<accession>B9L2Y9</accession>
<dbReference type="InterPro" id="IPR000524">
    <property type="entry name" value="Tscrpt_reg_HTH_GntR"/>
</dbReference>
<evidence type="ECO:0000256" key="2">
    <source>
        <dbReference type="ARBA" id="ARBA00023125"/>
    </source>
</evidence>
<keyword evidence="3" id="KW-0804">Transcription</keyword>
<dbReference type="OrthoDB" id="9816541at2"/>
<dbReference type="InterPro" id="IPR036390">
    <property type="entry name" value="WH_DNA-bd_sf"/>
</dbReference>
<dbReference type="Pfam" id="PF07729">
    <property type="entry name" value="FCD"/>
    <property type="match status" value="1"/>
</dbReference>
<dbReference type="SUPFAM" id="SSF46785">
    <property type="entry name" value="Winged helix' DNA-binding domain"/>
    <property type="match status" value="1"/>
</dbReference>
<evidence type="ECO:0000313" key="5">
    <source>
        <dbReference type="EMBL" id="ACM07035.1"/>
    </source>
</evidence>
<sequence>MTRAIPVTAKPITQARLHQRVVEELLRQIVSGALPPGTTLPSEPELARQFGVSRIVIREAIRILVEKGLITVRHGSGMWVQSIEQWNHLDPMVLLEEVRSSPDASRLSELLELCEILDVGAAERAATRRTPEQLSRLRDLVERMRKVVDDPAAYLDLDALFHATIAESAGNRLLRDAQRPLSEVLFANWLWATRAPEELTRFQQDHEAIYEAIAAGDPLGARQAMHRHAQHVASALRAGIAPAAGELVTTGSDGRHAAA</sequence>
<dbReference type="Gene3D" id="1.20.120.530">
    <property type="entry name" value="GntR ligand-binding domain-like"/>
    <property type="match status" value="1"/>
</dbReference>
<dbReference type="SMART" id="SM00895">
    <property type="entry name" value="FCD"/>
    <property type="match status" value="1"/>
</dbReference>
<keyword evidence="1" id="KW-0805">Transcription regulation</keyword>
<dbReference type="CDD" id="cd07377">
    <property type="entry name" value="WHTH_GntR"/>
    <property type="match status" value="1"/>
</dbReference>
<evidence type="ECO:0000259" key="4">
    <source>
        <dbReference type="PROSITE" id="PS50949"/>
    </source>
</evidence>
<dbReference type="HOGENOM" id="CLU_017584_9_4_0"/>
<dbReference type="SMART" id="SM00345">
    <property type="entry name" value="HTH_GNTR"/>
    <property type="match status" value="1"/>
</dbReference>
<dbReference type="InterPro" id="IPR008920">
    <property type="entry name" value="TF_FadR/GntR_C"/>
</dbReference>
<dbReference type="Proteomes" id="UP000000447">
    <property type="component" value="Plasmid unnamed"/>
</dbReference>
<gene>
    <name evidence="5" type="ordered locus">trd_A0153</name>
</gene>
<feature type="domain" description="HTH gntR-type" evidence="4">
    <location>
        <begin position="15"/>
        <end position="83"/>
    </location>
</feature>
<dbReference type="Pfam" id="PF00392">
    <property type="entry name" value="GntR"/>
    <property type="match status" value="1"/>
</dbReference>
<dbReference type="SUPFAM" id="SSF48008">
    <property type="entry name" value="GntR ligand-binding domain-like"/>
    <property type="match status" value="1"/>
</dbReference>
<evidence type="ECO:0000313" key="6">
    <source>
        <dbReference type="Proteomes" id="UP000000447"/>
    </source>
</evidence>
<protein>
    <submittedName>
        <fullName evidence="5">Transcriptional regulator, GntR family</fullName>
    </submittedName>
</protein>
<dbReference type="EMBL" id="CP001276">
    <property type="protein sequence ID" value="ACM07035.1"/>
    <property type="molecule type" value="Genomic_DNA"/>
</dbReference>
<keyword evidence="2" id="KW-0238">DNA-binding</keyword>
<name>B9L2Y9_THERP</name>
<dbReference type="GO" id="GO:0003677">
    <property type="term" value="F:DNA binding"/>
    <property type="evidence" value="ECO:0007669"/>
    <property type="project" value="UniProtKB-KW"/>
</dbReference>
<dbReference type="GO" id="GO:0003700">
    <property type="term" value="F:DNA-binding transcription factor activity"/>
    <property type="evidence" value="ECO:0007669"/>
    <property type="project" value="InterPro"/>
</dbReference>
<dbReference type="KEGG" id="tro:trd_A0153"/>